<dbReference type="InterPro" id="IPR029044">
    <property type="entry name" value="Nucleotide-diphossugar_trans"/>
</dbReference>
<accession>A0A1H2SP84</accession>
<dbReference type="STRING" id="1007099.SAMN05216287_0700"/>
<feature type="domain" description="Glycosyltransferase 2-like" evidence="2">
    <location>
        <begin position="5"/>
        <end position="111"/>
    </location>
</feature>
<keyword evidence="1" id="KW-1003">Cell membrane</keyword>
<organism evidence="3 4">
    <name type="scientific">Pseudomonas kuykendallii</name>
    <dbReference type="NCBI Taxonomy" id="1007099"/>
    <lineage>
        <taxon>Bacteria</taxon>
        <taxon>Pseudomonadati</taxon>
        <taxon>Pseudomonadota</taxon>
        <taxon>Gammaproteobacteria</taxon>
        <taxon>Pseudomonadales</taxon>
        <taxon>Pseudomonadaceae</taxon>
        <taxon>Pseudomonas</taxon>
    </lineage>
</organism>
<name>A0A1H2SP84_9PSED</name>
<dbReference type="PANTHER" id="PTHR22916">
    <property type="entry name" value="GLYCOSYLTRANSFERASE"/>
    <property type="match status" value="1"/>
</dbReference>
<sequence>MTSFSIVTINWNNLAGLTKTYESVAAQTYRNFRWIVIDGASNDGSVEWLKELKDDHAEITSERDKGIYDAMNKGLVKASETPGYTLFLNSGDTFYDESVLEKVAKAVSEAEHPPKYVYGDYYLQNAAGVLRAASAKKIDRLMMGMPSSHQAMYFENEHLRTVRFRENYKLSADYCMIVEFLHGLDLSKVVLQLKTPLCVFDTTGISQQRRFDALKEDMQIRRNYMKLSSAKASVLYLLHYVHTHTKLVRAALGR</sequence>
<proteinExistence type="predicted"/>
<dbReference type="SUPFAM" id="SSF53448">
    <property type="entry name" value="Nucleotide-diphospho-sugar transferases"/>
    <property type="match status" value="1"/>
</dbReference>
<dbReference type="CDD" id="cd06433">
    <property type="entry name" value="GT_2_WfgS_like"/>
    <property type="match status" value="1"/>
</dbReference>
<reference evidence="4" key="1">
    <citation type="submission" date="2016-10" db="EMBL/GenBank/DDBJ databases">
        <authorList>
            <person name="Varghese N."/>
            <person name="Submissions S."/>
        </authorList>
    </citation>
    <scope>NUCLEOTIDE SEQUENCE [LARGE SCALE GENOMIC DNA]</scope>
    <source>
        <strain evidence="4">NRRL B-59562</strain>
    </source>
</reference>
<dbReference type="Proteomes" id="UP000243778">
    <property type="component" value="Unassembled WGS sequence"/>
</dbReference>
<dbReference type="PANTHER" id="PTHR22916:SF67">
    <property type="entry name" value="COLANIC ACID BIOSYNTHESIS GLYCOSYL TRANSFERASE WCAE-RELATED"/>
    <property type="match status" value="1"/>
</dbReference>
<dbReference type="RefSeq" id="WP_090224641.1">
    <property type="nucleotide sequence ID" value="NZ_CAURGU010000009.1"/>
</dbReference>
<dbReference type="Gene3D" id="3.90.550.10">
    <property type="entry name" value="Spore Coat Polysaccharide Biosynthesis Protein SpsA, Chain A"/>
    <property type="match status" value="1"/>
</dbReference>
<dbReference type="OrthoDB" id="396512at2"/>
<dbReference type="AlphaFoldDB" id="A0A1H2SP84"/>
<dbReference type="Pfam" id="PF00535">
    <property type="entry name" value="Glycos_transf_2"/>
    <property type="match status" value="1"/>
</dbReference>
<evidence type="ECO:0000313" key="3">
    <source>
        <dbReference type="EMBL" id="SDW32859.1"/>
    </source>
</evidence>
<gene>
    <name evidence="3" type="ORF">SAMN05216287_0700</name>
</gene>
<dbReference type="EMBL" id="FNNU01000001">
    <property type="protein sequence ID" value="SDW32859.1"/>
    <property type="molecule type" value="Genomic_DNA"/>
</dbReference>
<keyword evidence="3" id="KW-0808">Transferase</keyword>
<dbReference type="InterPro" id="IPR001173">
    <property type="entry name" value="Glyco_trans_2-like"/>
</dbReference>
<evidence type="ECO:0000259" key="2">
    <source>
        <dbReference type="Pfam" id="PF00535"/>
    </source>
</evidence>
<evidence type="ECO:0000313" key="4">
    <source>
        <dbReference type="Proteomes" id="UP000243778"/>
    </source>
</evidence>
<protein>
    <submittedName>
        <fullName evidence="3">Putative colanic acid biosynthesis glycosyltransferase</fullName>
    </submittedName>
</protein>
<keyword evidence="1" id="KW-0472">Membrane</keyword>
<keyword evidence="4" id="KW-1185">Reference proteome</keyword>
<evidence type="ECO:0000256" key="1">
    <source>
        <dbReference type="ARBA" id="ARBA00022519"/>
    </source>
</evidence>
<dbReference type="GO" id="GO:0016758">
    <property type="term" value="F:hexosyltransferase activity"/>
    <property type="evidence" value="ECO:0007669"/>
    <property type="project" value="UniProtKB-ARBA"/>
</dbReference>
<keyword evidence="1" id="KW-0997">Cell inner membrane</keyword>